<name>A0A3D8I3C5_9HELI</name>
<dbReference type="PANTHER" id="PTHR43236:SF1">
    <property type="entry name" value="BLL7220 PROTEIN"/>
    <property type="match status" value="1"/>
</dbReference>
<sequence>MPIQINVRRLEYLLELFKLSKEDLQREINAKIDFNKPLTKTILKKIDDVFKMGLDFYTNPLQIDTQNSSILFRKANCNDKLEIGDIQFITQYEKDINYIKSLAKLGDFAFTKRKLKHFSLADSPLEVAREMQFLLPTKSPTDKKFLESFIANLVEQNILVLENIESFNKKYKSNLCGFFIKPNFIVLKKQNSRKREIFTLAHELGHYLLNNENIDENTFIQNPNNEESWCNQFAFALLLGESLEEIQNININEINLTNQTIQELSEKRHISRLAIFYHFAHTNKIRWTKYNQLKESLQNEYEQQKQSSKDNQKTKGFKPPIPILSPLQKDIFINAFLEGIVSEYTMRTRFKRYIKNNNLEDFIYG</sequence>
<dbReference type="AlphaFoldDB" id="A0A3D8I3C5"/>
<protein>
    <submittedName>
        <fullName evidence="2">ImmA/IrrE family metallo-endopeptidase</fullName>
    </submittedName>
</protein>
<dbReference type="Proteomes" id="UP000256599">
    <property type="component" value="Unassembled WGS sequence"/>
</dbReference>
<reference evidence="2 3" key="1">
    <citation type="submission" date="2018-04" db="EMBL/GenBank/DDBJ databases">
        <title>Novel Campyloabacter and Helicobacter Species and Strains.</title>
        <authorList>
            <person name="Mannion A.J."/>
            <person name="Shen Z."/>
            <person name="Fox J.G."/>
        </authorList>
    </citation>
    <scope>NUCLEOTIDE SEQUENCE [LARGE SCALE GENOMIC DNA]</scope>
    <source>
        <strain evidence="2 3">MIT 98-6070</strain>
    </source>
</reference>
<dbReference type="Gene3D" id="1.10.10.2910">
    <property type="match status" value="1"/>
</dbReference>
<dbReference type="OrthoDB" id="9794834at2"/>
<dbReference type="PANTHER" id="PTHR43236">
    <property type="entry name" value="ANTITOXIN HIGA1"/>
    <property type="match status" value="1"/>
</dbReference>
<evidence type="ECO:0000313" key="2">
    <source>
        <dbReference type="EMBL" id="RDU59660.1"/>
    </source>
</evidence>
<evidence type="ECO:0000259" key="1">
    <source>
        <dbReference type="Pfam" id="PF06114"/>
    </source>
</evidence>
<dbReference type="Pfam" id="PF06114">
    <property type="entry name" value="Peptidase_M78"/>
    <property type="match status" value="1"/>
</dbReference>
<dbReference type="EMBL" id="NXLR01000010">
    <property type="protein sequence ID" value="RDU59660.1"/>
    <property type="molecule type" value="Genomic_DNA"/>
</dbReference>
<accession>A0A3D8I3C5</accession>
<organism evidence="2 3">
    <name type="scientific">Helicobacter marmotae</name>
    <dbReference type="NCBI Taxonomy" id="152490"/>
    <lineage>
        <taxon>Bacteria</taxon>
        <taxon>Pseudomonadati</taxon>
        <taxon>Campylobacterota</taxon>
        <taxon>Epsilonproteobacteria</taxon>
        <taxon>Campylobacterales</taxon>
        <taxon>Helicobacteraceae</taxon>
        <taxon>Helicobacter</taxon>
    </lineage>
</organism>
<dbReference type="InterPro" id="IPR052345">
    <property type="entry name" value="Rad_response_metalloprotease"/>
</dbReference>
<evidence type="ECO:0000313" key="3">
    <source>
        <dbReference type="Proteomes" id="UP000256599"/>
    </source>
</evidence>
<comment type="caution">
    <text evidence="2">The sequence shown here is derived from an EMBL/GenBank/DDBJ whole genome shotgun (WGS) entry which is preliminary data.</text>
</comment>
<keyword evidence="3" id="KW-1185">Reference proteome</keyword>
<proteinExistence type="predicted"/>
<dbReference type="RefSeq" id="WP_104699950.1">
    <property type="nucleotide sequence ID" value="NZ_FZPP01000017.1"/>
</dbReference>
<dbReference type="InterPro" id="IPR010359">
    <property type="entry name" value="IrrE_HExxH"/>
</dbReference>
<gene>
    <name evidence="2" type="ORF">CQA63_06160</name>
</gene>
<feature type="domain" description="IrrE N-terminal-like" evidence="1">
    <location>
        <begin position="157"/>
        <end position="241"/>
    </location>
</feature>